<reference evidence="1" key="1">
    <citation type="submission" date="2020-03" db="EMBL/GenBank/DDBJ databases">
        <title>A transcriptome and proteome of the tick Rhipicephalus microplus shaped by the genetic composition of its hosts and developmental stage.</title>
        <authorList>
            <person name="Garcia G.R."/>
            <person name="Ribeiro J.M.C."/>
            <person name="Maruyama S.R."/>
            <person name="Gardinasse L.G."/>
            <person name="Nelson K."/>
            <person name="Ferreira B.R."/>
            <person name="Andrade T.G."/>
            <person name="Santos I.K.F.M."/>
        </authorList>
    </citation>
    <scope>NUCLEOTIDE SEQUENCE</scope>
    <source>
        <strain evidence="1">NSGR</strain>
        <tissue evidence="1">Salivary glands</tissue>
    </source>
</reference>
<proteinExistence type="predicted"/>
<name>A0A6G5A027_RHIMP</name>
<accession>A0A6G5A027</accession>
<evidence type="ECO:0000313" key="1">
    <source>
        <dbReference type="EMBL" id="NIE44375.1"/>
    </source>
</evidence>
<sequence length="171" mass="19136">MHPNFLCVQFFCWCCHRLRCGSLAWHHNSLFFKLFFTAGNSVLYPLGLTCLVNGAVRFTCTDGGTWLPFEVGHSLVTLGEPKSLFSVLVGSCTFFSVCLGLYTPQHSLFAAVTNVTQKVASYINWKKSGTVLGTLGKKLNVDPANSLAHSFTQFVYFLNTFIIFEYSEVFF</sequence>
<dbReference type="EMBL" id="GIKN01002102">
    <property type="protein sequence ID" value="NIE44375.1"/>
    <property type="molecule type" value="Transcribed_RNA"/>
</dbReference>
<dbReference type="AlphaFoldDB" id="A0A6G5A027"/>
<protein>
    <submittedName>
        <fullName evidence="1">Uncharacterized protein</fullName>
    </submittedName>
</protein>
<organism evidence="1">
    <name type="scientific">Rhipicephalus microplus</name>
    <name type="common">Cattle tick</name>
    <name type="synonym">Boophilus microplus</name>
    <dbReference type="NCBI Taxonomy" id="6941"/>
    <lineage>
        <taxon>Eukaryota</taxon>
        <taxon>Metazoa</taxon>
        <taxon>Ecdysozoa</taxon>
        <taxon>Arthropoda</taxon>
        <taxon>Chelicerata</taxon>
        <taxon>Arachnida</taxon>
        <taxon>Acari</taxon>
        <taxon>Parasitiformes</taxon>
        <taxon>Ixodida</taxon>
        <taxon>Ixodoidea</taxon>
        <taxon>Ixodidae</taxon>
        <taxon>Rhipicephalinae</taxon>
        <taxon>Rhipicephalus</taxon>
        <taxon>Boophilus</taxon>
    </lineage>
</organism>